<dbReference type="SUPFAM" id="SSF88946">
    <property type="entry name" value="Sigma2 domain of RNA polymerase sigma factors"/>
    <property type="match status" value="1"/>
</dbReference>
<protein>
    <recommendedName>
        <fullName evidence="8">RNA polymerase ECF-type sigma factor</fullName>
    </recommendedName>
</protein>
<evidence type="ECO:0008006" key="8">
    <source>
        <dbReference type="Google" id="ProtNLM"/>
    </source>
</evidence>
<accession>A0A3B0UZR1</accession>
<evidence type="ECO:0000313" key="7">
    <source>
        <dbReference type="EMBL" id="VAW31027.1"/>
    </source>
</evidence>
<evidence type="ECO:0000256" key="2">
    <source>
        <dbReference type="ARBA" id="ARBA00023015"/>
    </source>
</evidence>
<dbReference type="Gene3D" id="1.10.1740.10">
    <property type="match status" value="1"/>
</dbReference>
<dbReference type="SUPFAM" id="SSF88659">
    <property type="entry name" value="Sigma3 and sigma4 domains of RNA polymerase sigma factors"/>
    <property type="match status" value="1"/>
</dbReference>
<reference evidence="7" key="1">
    <citation type="submission" date="2018-06" db="EMBL/GenBank/DDBJ databases">
        <authorList>
            <person name="Zhirakovskaya E."/>
        </authorList>
    </citation>
    <scope>NUCLEOTIDE SEQUENCE</scope>
</reference>
<comment type="similarity">
    <text evidence="1">Belongs to the sigma-70 factor family. ECF subfamily.</text>
</comment>
<dbReference type="Pfam" id="PF08281">
    <property type="entry name" value="Sigma70_r4_2"/>
    <property type="match status" value="1"/>
</dbReference>
<organism evidence="7">
    <name type="scientific">hydrothermal vent metagenome</name>
    <dbReference type="NCBI Taxonomy" id="652676"/>
    <lineage>
        <taxon>unclassified sequences</taxon>
        <taxon>metagenomes</taxon>
        <taxon>ecological metagenomes</taxon>
    </lineage>
</organism>
<evidence type="ECO:0000259" key="5">
    <source>
        <dbReference type="Pfam" id="PF04542"/>
    </source>
</evidence>
<dbReference type="InterPro" id="IPR013324">
    <property type="entry name" value="RNA_pol_sigma_r3/r4-like"/>
</dbReference>
<name>A0A3B0UZR1_9ZZZZ</name>
<keyword evidence="2" id="KW-0805">Transcription regulation</keyword>
<evidence type="ECO:0000259" key="6">
    <source>
        <dbReference type="Pfam" id="PF08281"/>
    </source>
</evidence>
<dbReference type="NCBIfam" id="TIGR02937">
    <property type="entry name" value="sigma70-ECF"/>
    <property type="match status" value="1"/>
</dbReference>
<dbReference type="InterPro" id="IPR007627">
    <property type="entry name" value="RNA_pol_sigma70_r2"/>
</dbReference>
<evidence type="ECO:0000256" key="1">
    <source>
        <dbReference type="ARBA" id="ARBA00010641"/>
    </source>
</evidence>
<dbReference type="PANTHER" id="PTHR43133:SF51">
    <property type="entry name" value="RNA POLYMERASE SIGMA FACTOR"/>
    <property type="match status" value="1"/>
</dbReference>
<evidence type="ECO:0000256" key="4">
    <source>
        <dbReference type="ARBA" id="ARBA00023163"/>
    </source>
</evidence>
<dbReference type="AlphaFoldDB" id="A0A3B0UZR1"/>
<dbReference type="CDD" id="cd06171">
    <property type="entry name" value="Sigma70_r4"/>
    <property type="match status" value="1"/>
</dbReference>
<sequence length="204" mass="23797">MSNFSEQTLQPWANNPPKYADEQSQTLIRRCLAGEETAHVALYNQYSGMIYRLCFSLLHHKEDAEEVLQDSFEYAFRKLGSYNAHKSAFKTWLYQIAVSRCRNKRRRKWLPTFPLNQLAGQEVTDTESPTPAEQMNLTEQQQIVWSAIQELSNKLRETAVLRYYEDFSYGEIGRILGIPTKTAESRMRLAHKALRETLADQIER</sequence>
<dbReference type="GO" id="GO:0003677">
    <property type="term" value="F:DNA binding"/>
    <property type="evidence" value="ECO:0007669"/>
    <property type="project" value="InterPro"/>
</dbReference>
<gene>
    <name evidence="7" type="ORF">MNBD_CHLOROFLEXI01-846</name>
</gene>
<keyword evidence="3" id="KW-0731">Sigma factor</keyword>
<evidence type="ECO:0000256" key="3">
    <source>
        <dbReference type="ARBA" id="ARBA00023082"/>
    </source>
</evidence>
<dbReference type="InterPro" id="IPR014284">
    <property type="entry name" value="RNA_pol_sigma-70_dom"/>
</dbReference>
<dbReference type="InterPro" id="IPR013249">
    <property type="entry name" value="RNA_pol_sigma70_r4_t2"/>
</dbReference>
<dbReference type="PANTHER" id="PTHR43133">
    <property type="entry name" value="RNA POLYMERASE ECF-TYPE SIGMA FACTO"/>
    <property type="match status" value="1"/>
</dbReference>
<feature type="domain" description="RNA polymerase sigma-70 region 2" evidence="5">
    <location>
        <begin position="42"/>
        <end position="109"/>
    </location>
</feature>
<dbReference type="Pfam" id="PF04542">
    <property type="entry name" value="Sigma70_r2"/>
    <property type="match status" value="1"/>
</dbReference>
<dbReference type="EMBL" id="UOEU01000138">
    <property type="protein sequence ID" value="VAW31027.1"/>
    <property type="molecule type" value="Genomic_DNA"/>
</dbReference>
<dbReference type="InterPro" id="IPR036388">
    <property type="entry name" value="WH-like_DNA-bd_sf"/>
</dbReference>
<feature type="domain" description="RNA polymerase sigma factor 70 region 4 type 2" evidence="6">
    <location>
        <begin position="142"/>
        <end position="194"/>
    </location>
</feature>
<dbReference type="GO" id="GO:0006352">
    <property type="term" value="P:DNA-templated transcription initiation"/>
    <property type="evidence" value="ECO:0007669"/>
    <property type="project" value="InterPro"/>
</dbReference>
<proteinExistence type="inferred from homology"/>
<keyword evidence="4" id="KW-0804">Transcription</keyword>
<dbReference type="GO" id="GO:0016987">
    <property type="term" value="F:sigma factor activity"/>
    <property type="evidence" value="ECO:0007669"/>
    <property type="project" value="UniProtKB-KW"/>
</dbReference>
<dbReference type="InterPro" id="IPR039425">
    <property type="entry name" value="RNA_pol_sigma-70-like"/>
</dbReference>
<dbReference type="Gene3D" id="1.10.10.10">
    <property type="entry name" value="Winged helix-like DNA-binding domain superfamily/Winged helix DNA-binding domain"/>
    <property type="match status" value="1"/>
</dbReference>
<dbReference type="InterPro" id="IPR013325">
    <property type="entry name" value="RNA_pol_sigma_r2"/>
</dbReference>